<evidence type="ECO:0000313" key="5">
    <source>
        <dbReference type="Proteomes" id="UP000247498"/>
    </source>
</evidence>
<proteinExistence type="predicted"/>
<comment type="caution">
    <text evidence="4">The sequence shown here is derived from an EMBL/GenBank/DDBJ whole genome shotgun (WGS) entry which is preliminary data.</text>
</comment>
<protein>
    <recommendedName>
        <fullName evidence="3">Peptide N-acetyl-beta-D-glucosaminyl asparaginase amidase A N-terminal domain-containing protein</fullName>
    </recommendedName>
</protein>
<evidence type="ECO:0000256" key="1">
    <source>
        <dbReference type="SAM" id="MobiDB-lite"/>
    </source>
</evidence>
<dbReference type="InParanoid" id="A0A2V0PCI1"/>
<dbReference type="PANTHER" id="PTHR31104">
    <property type="entry name" value="PEPTIDE-N4-(N-ACETYL-BETA-GLUCOSAMINYL)ASPARAGINE AMIDASE A PROTEIN"/>
    <property type="match status" value="1"/>
</dbReference>
<organism evidence="4 5">
    <name type="scientific">Raphidocelis subcapitata</name>
    <dbReference type="NCBI Taxonomy" id="307507"/>
    <lineage>
        <taxon>Eukaryota</taxon>
        <taxon>Viridiplantae</taxon>
        <taxon>Chlorophyta</taxon>
        <taxon>core chlorophytes</taxon>
        <taxon>Chlorophyceae</taxon>
        <taxon>CS clade</taxon>
        <taxon>Sphaeropleales</taxon>
        <taxon>Selenastraceae</taxon>
        <taxon>Raphidocelis</taxon>
    </lineage>
</organism>
<feature type="signal peptide" evidence="2">
    <location>
        <begin position="1"/>
        <end position="30"/>
    </location>
</feature>
<dbReference type="InterPro" id="IPR056948">
    <property type="entry name" value="PNGaseA_N"/>
</dbReference>
<evidence type="ECO:0000256" key="2">
    <source>
        <dbReference type="SAM" id="SignalP"/>
    </source>
</evidence>
<feature type="domain" description="Peptide N-acetyl-beta-D-glucosaminyl asparaginase amidase A N-terminal" evidence="3">
    <location>
        <begin position="240"/>
        <end position="520"/>
    </location>
</feature>
<dbReference type="AlphaFoldDB" id="A0A2V0PCI1"/>
<keyword evidence="2" id="KW-0732">Signal</keyword>
<dbReference type="OrthoDB" id="1612078at2759"/>
<name>A0A2V0PCI1_9CHLO</name>
<dbReference type="Pfam" id="PF12222">
    <property type="entry name" value="PNGaseA"/>
    <property type="match status" value="1"/>
</dbReference>
<dbReference type="InterPro" id="IPR021102">
    <property type="entry name" value="PNGase_A"/>
</dbReference>
<dbReference type="Proteomes" id="UP000247498">
    <property type="component" value="Unassembled WGS sequence"/>
</dbReference>
<feature type="region of interest" description="Disordered" evidence="1">
    <location>
        <begin position="105"/>
        <end position="130"/>
    </location>
</feature>
<keyword evidence="5" id="KW-1185">Reference proteome</keyword>
<evidence type="ECO:0000259" key="3">
    <source>
        <dbReference type="Pfam" id="PF12222"/>
    </source>
</evidence>
<evidence type="ECO:0000313" key="4">
    <source>
        <dbReference type="EMBL" id="GBF96652.1"/>
    </source>
</evidence>
<dbReference type="EMBL" id="BDRX01000084">
    <property type="protein sequence ID" value="GBF96652.1"/>
    <property type="molecule type" value="Genomic_DNA"/>
</dbReference>
<gene>
    <name evidence="4" type="ORF">Rsub_09285</name>
</gene>
<sequence>MPGSLSRPRAGQRVQMVLLALLVLATVARAQRESARGALDLLPALPPAAASPAPRAWLQLNFLCDRDPTANPLSDAGCTNVTAGELHAWGIRGLPAGVVEVRRGPPDFAANPNGGDGARRRLLAPPSGSSPNWAFPADTTTCVKATDVQRASLIRTPSTAACGTVDLVGAAAGNVAASFRPFPPGPNLNSYPDIYVGCSTGKCSSAQCQAGATCQTGGYYTQVMRPDPVRTPSSCGAQAIGSIILNVEFRVPAGRQYDRSVGLWVNDAVLFHGTTSQPAATCTTWTLRRDVSHLRALFAPPADAAAPSSGVMMELDNTVSSATGLTSPFWVRAWLDFYPADAAPAVPPPPPADAVLPLANAAETWGRWFMTAPVAPSANPVAAPLSAAAGLPYRAALEVFADPHSCEEFWFTRPAGYACSESGTTMTNQYRELQVLLDGTPIGIHGIYPVWYTGGYSPETWRAMAGHHAHLGLAYTFDVTPWVHLLANGAPHTFSFQIGNSNANFWYVSANLLLWRDSGLVSLTPSSEPVLATPALSAFALNGGTLTAPRSLSARRSFSASGVDGGGAAFSYSLTAEATYDILTHSNAVTSSTWDNRQTYKTAFTLTRGDGVSLHNVRTDFATANAGRATTRYDFDATLSLNTTDAAHATAAGLSAASAGASRAAKLAHWQGALAPAGSNCKDATGCACAAPALTCGTCRASRARLEVSPLAGAGACLGASRYAAVTSCKYRWLFDTPTNPAC</sequence>
<feature type="chain" id="PRO_5016134153" description="Peptide N-acetyl-beta-D-glucosaminyl asparaginase amidase A N-terminal domain-containing protein" evidence="2">
    <location>
        <begin position="31"/>
        <end position="743"/>
    </location>
</feature>
<reference evidence="4 5" key="1">
    <citation type="journal article" date="2018" name="Sci. Rep.">
        <title>Raphidocelis subcapitata (=Pseudokirchneriella subcapitata) provides an insight into genome evolution and environmental adaptations in the Sphaeropleales.</title>
        <authorList>
            <person name="Suzuki S."/>
            <person name="Yamaguchi H."/>
            <person name="Nakajima N."/>
            <person name="Kawachi M."/>
        </authorList>
    </citation>
    <scope>NUCLEOTIDE SEQUENCE [LARGE SCALE GENOMIC DNA]</scope>
    <source>
        <strain evidence="4 5">NIES-35</strain>
    </source>
</reference>
<accession>A0A2V0PCI1</accession>